<evidence type="ECO:0000259" key="2">
    <source>
        <dbReference type="Pfam" id="PF17131"/>
    </source>
</evidence>
<accession>A0A5C1QEZ1</accession>
<feature type="domain" description="Uncharacterized protein TP-0789" evidence="2">
    <location>
        <begin position="70"/>
        <end position="250"/>
    </location>
</feature>
<reference evidence="3 4" key="2">
    <citation type="submission" date="2019-09" db="EMBL/GenBank/DDBJ databases">
        <title>Complete Genome Sequence and Methylome Analysis of free living Spirochaetas.</title>
        <authorList>
            <person name="Leshcheva N."/>
            <person name="Mikheeva N."/>
        </authorList>
    </citation>
    <scope>NUCLEOTIDE SEQUENCE [LARGE SCALE GENOMIC DNA]</scope>
    <source>
        <strain evidence="3 4">P</strain>
    </source>
</reference>
<protein>
    <submittedName>
        <fullName evidence="3">Outer membrane lipoprotein-sorting protein</fullName>
    </submittedName>
</protein>
<sequence length="254" mass="28855">MKKLIALLSLVFIASGVYALDGKEIATSAHNVSKSKTTHSAVSMTLVDNNGKEDVRLLEEFGKKENDLSTTVMVFRSPASVKNTRFLKQENDGSADDKWIYLPALKRVRRIASSDGSKSFMGTDFTYDDMETRDVERDIHTLLKEEAVNGVDCYVVKAEAKDLNDSQYSYRVSWIRKDNFVPIKMELYDSNKELLKVMKVLDLQNIDGFWTPMEVVMENVQTEHKTILSIKKVEFDKGVNPKVFTQSYLSSGRI</sequence>
<evidence type="ECO:0000313" key="3">
    <source>
        <dbReference type="EMBL" id="QEN05967.1"/>
    </source>
</evidence>
<dbReference type="Proteomes" id="UP000323824">
    <property type="component" value="Chromosome"/>
</dbReference>
<dbReference type="KEGG" id="sper:EW093_15105"/>
<dbReference type="Gene3D" id="2.50.20.10">
    <property type="entry name" value="Lipoprotein localisation LolA/LolB/LppX"/>
    <property type="match status" value="1"/>
</dbReference>
<feature type="signal peptide" evidence="1">
    <location>
        <begin position="1"/>
        <end position="19"/>
    </location>
</feature>
<evidence type="ECO:0000256" key="1">
    <source>
        <dbReference type="SAM" id="SignalP"/>
    </source>
</evidence>
<proteinExistence type="predicted"/>
<dbReference type="EMBL" id="CP035807">
    <property type="protein sequence ID" value="QEN05967.1"/>
    <property type="molecule type" value="Genomic_DNA"/>
</dbReference>
<keyword evidence="1" id="KW-0732">Signal</keyword>
<keyword evidence="3" id="KW-0449">Lipoprotein</keyword>
<feature type="chain" id="PRO_5022706319" evidence="1">
    <location>
        <begin position="20"/>
        <end position="254"/>
    </location>
</feature>
<gene>
    <name evidence="3" type="ORF">EW093_15105</name>
</gene>
<dbReference type="OrthoDB" id="9803781at2"/>
<name>A0A5C1QEZ1_9SPIO</name>
<dbReference type="Pfam" id="PF17131">
    <property type="entry name" value="LolA_like"/>
    <property type="match status" value="1"/>
</dbReference>
<keyword evidence="4" id="KW-1185">Reference proteome</keyword>
<evidence type="ECO:0000313" key="4">
    <source>
        <dbReference type="Proteomes" id="UP000323824"/>
    </source>
</evidence>
<dbReference type="AlphaFoldDB" id="A0A5C1QEZ1"/>
<organism evidence="3 4">
    <name type="scientific">Thiospirochaeta perfilievii</name>
    <dbReference type="NCBI Taxonomy" id="252967"/>
    <lineage>
        <taxon>Bacteria</taxon>
        <taxon>Pseudomonadati</taxon>
        <taxon>Spirochaetota</taxon>
        <taxon>Spirochaetia</taxon>
        <taxon>Spirochaetales</taxon>
        <taxon>Spirochaetaceae</taxon>
        <taxon>Thiospirochaeta</taxon>
    </lineage>
</organism>
<dbReference type="InterPro" id="IPR033399">
    <property type="entry name" value="TP_0789-like"/>
</dbReference>
<reference evidence="3 4" key="1">
    <citation type="submission" date="2019-02" db="EMBL/GenBank/DDBJ databases">
        <authorList>
            <person name="Fomenkov A."/>
            <person name="Dubinina G."/>
            <person name="Grabovich M."/>
            <person name="Vincze T."/>
            <person name="Roberts R.J."/>
        </authorList>
    </citation>
    <scope>NUCLEOTIDE SEQUENCE [LARGE SCALE GENOMIC DNA]</scope>
    <source>
        <strain evidence="3 4">P</strain>
    </source>
</reference>
<dbReference type="CDD" id="cd16329">
    <property type="entry name" value="LolA_like"/>
    <property type="match status" value="1"/>
</dbReference>
<dbReference type="RefSeq" id="WP_149569201.1">
    <property type="nucleotide sequence ID" value="NZ_CP035807.1"/>
</dbReference>